<sequence length="157" mass="17365">MERNLQAVDEIIDQWGAKPESLLQIMLDVNHHFNYLPRESIERISKRLRMPISQVYSVATFFKVFSLKPRGRTIVHVCTGTACHVRGAPKILDRVKQDLGLNPGETTEDMALTLETVNCVGACASAPVVVVGGETYSEMTPNKMAEIIKAIKAQKAA</sequence>
<dbReference type="OrthoDB" id="9807941at2"/>
<dbReference type="InterPro" id="IPR036249">
    <property type="entry name" value="Thioredoxin-like_sf"/>
</dbReference>
<evidence type="ECO:0000256" key="2">
    <source>
        <dbReference type="ARBA" id="ARBA00022714"/>
    </source>
</evidence>
<keyword evidence="5 7" id="KW-0411">Iron-sulfur</keyword>
<dbReference type="GO" id="GO:0046872">
    <property type="term" value="F:metal ion binding"/>
    <property type="evidence" value="ECO:0007669"/>
    <property type="project" value="UniProtKB-KW"/>
</dbReference>
<feature type="binding site" evidence="7">
    <location>
        <position position="123"/>
    </location>
    <ligand>
        <name>[2Fe-2S] cluster</name>
        <dbReference type="ChEBI" id="CHEBI:190135"/>
    </ligand>
</feature>
<dbReference type="InterPro" id="IPR042128">
    <property type="entry name" value="NuoE_dom"/>
</dbReference>
<evidence type="ECO:0000256" key="3">
    <source>
        <dbReference type="ARBA" id="ARBA00022723"/>
    </source>
</evidence>
<dbReference type="AlphaFoldDB" id="A0A4P8L0T6"/>
<name>A0A4P8L0T6_9BACT</name>
<dbReference type="RefSeq" id="WP_137423427.1">
    <property type="nucleotide sequence ID" value="NZ_CP040098.1"/>
</dbReference>
<feature type="binding site" evidence="7">
    <location>
        <position position="83"/>
    </location>
    <ligand>
        <name>[2Fe-2S] cluster</name>
        <dbReference type="ChEBI" id="CHEBI:190135"/>
    </ligand>
</feature>
<evidence type="ECO:0000256" key="4">
    <source>
        <dbReference type="ARBA" id="ARBA00023004"/>
    </source>
</evidence>
<dbReference type="GO" id="GO:0051537">
    <property type="term" value="F:2 iron, 2 sulfur cluster binding"/>
    <property type="evidence" value="ECO:0007669"/>
    <property type="project" value="UniProtKB-KW"/>
</dbReference>
<evidence type="ECO:0000256" key="6">
    <source>
        <dbReference type="ARBA" id="ARBA00034078"/>
    </source>
</evidence>
<keyword evidence="4 7" id="KW-0408">Iron</keyword>
<dbReference type="InterPro" id="IPR028431">
    <property type="entry name" value="NADP_DH_HndA-like"/>
</dbReference>
<keyword evidence="3 7" id="KW-0479">Metal-binding</keyword>
<dbReference type="Gene3D" id="1.10.10.1590">
    <property type="entry name" value="NADH-quinone oxidoreductase subunit E"/>
    <property type="match status" value="1"/>
</dbReference>
<reference evidence="8 9" key="1">
    <citation type="submission" date="2019-05" db="EMBL/GenBank/DDBJ databases">
        <title>The Complete Genome Sequence of the n-alkane-degrading Desulfoglaeba alkanexedens ALDC reveals multiple alkylsuccinate synthase gene clusters.</title>
        <authorList>
            <person name="Callaghan A.V."/>
            <person name="Davidova I.A."/>
            <person name="Duncan K.E."/>
            <person name="Morris B."/>
            <person name="McInerney M.J."/>
        </authorList>
    </citation>
    <scope>NUCLEOTIDE SEQUENCE [LARGE SCALE GENOMIC DNA]</scope>
    <source>
        <strain evidence="8 9">ALDC</strain>
    </source>
</reference>
<dbReference type="Pfam" id="PF01257">
    <property type="entry name" value="2Fe-2S_thioredx"/>
    <property type="match status" value="1"/>
</dbReference>
<evidence type="ECO:0000313" key="8">
    <source>
        <dbReference type="EMBL" id="QCQ21456.1"/>
    </source>
</evidence>
<dbReference type="PANTHER" id="PTHR43342">
    <property type="entry name" value="NADH-QUINONE OXIDOREDUCTASE, E SUBUNIT"/>
    <property type="match status" value="1"/>
</dbReference>
<comment type="cofactor">
    <cofactor evidence="7">
        <name>[2Fe-2S] cluster</name>
        <dbReference type="ChEBI" id="CHEBI:190135"/>
    </cofactor>
    <text evidence="7">Binds 1 [2Fe-2S] cluster.</text>
</comment>
<keyword evidence="9" id="KW-1185">Reference proteome</keyword>
<proteinExistence type="inferred from homology"/>
<dbReference type="Gene3D" id="3.40.30.10">
    <property type="entry name" value="Glutaredoxin"/>
    <property type="match status" value="1"/>
</dbReference>
<comment type="similarity">
    <text evidence="1">Belongs to the complex I 24 kDa subunit family.</text>
</comment>
<organism evidence="8 9">
    <name type="scientific">Desulfoglaeba alkanexedens ALDC</name>
    <dbReference type="NCBI Taxonomy" id="980445"/>
    <lineage>
        <taxon>Bacteria</taxon>
        <taxon>Pseudomonadati</taxon>
        <taxon>Thermodesulfobacteriota</taxon>
        <taxon>Syntrophobacteria</taxon>
        <taxon>Syntrophobacterales</taxon>
        <taxon>Syntrophobacteraceae</taxon>
        <taxon>Desulfoglaeba</taxon>
    </lineage>
</organism>
<dbReference type="SUPFAM" id="SSF52833">
    <property type="entry name" value="Thioredoxin-like"/>
    <property type="match status" value="1"/>
</dbReference>
<evidence type="ECO:0000256" key="1">
    <source>
        <dbReference type="ARBA" id="ARBA00010643"/>
    </source>
</evidence>
<dbReference type="PIRSF" id="PIRSF000216">
    <property type="entry name" value="NADH_DH_24kDa"/>
    <property type="match status" value="1"/>
</dbReference>
<evidence type="ECO:0000256" key="7">
    <source>
        <dbReference type="PIRSR" id="PIRSR000216-1"/>
    </source>
</evidence>
<feature type="binding site" evidence="7">
    <location>
        <position position="78"/>
    </location>
    <ligand>
        <name>[2Fe-2S] cluster</name>
        <dbReference type="ChEBI" id="CHEBI:190135"/>
    </ligand>
</feature>
<keyword evidence="2 7" id="KW-0001">2Fe-2S</keyword>
<reference evidence="8 9" key="2">
    <citation type="submission" date="2019-05" db="EMBL/GenBank/DDBJ databases">
        <authorList>
            <person name="Suflita J.M."/>
            <person name="Marks C.R."/>
        </authorList>
    </citation>
    <scope>NUCLEOTIDE SEQUENCE [LARGE SCALE GENOMIC DNA]</scope>
    <source>
        <strain evidence="8 9">ALDC</strain>
    </source>
</reference>
<accession>A0A4P8L0T6</accession>
<evidence type="ECO:0000256" key="5">
    <source>
        <dbReference type="ARBA" id="ARBA00023014"/>
    </source>
</evidence>
<dbReference type="InterPro" id="IPR002023">
    <property type="entry name" value="NuoE-like"/>
</dbReference>
<dbReference type="PANTHER" id="PTHR43342:SF1">
    <property type="entry name" value="BIFURCATING [FEFE] HYDROGENASE GAMMA SUBUNIT"/>
    <property type="match status" value="1"/>
</dbReference>
<dbReference type="EMBL" id="CP040098">
    <property type="protein sequence ID" value="QCQ21456.1"/>
    <property type="molecule type" value="Genomic_DNA"/>
</dbReference>
<gene>
    <name evidence="8" type="ORF">FDQ92_04255</name>
</gene>
<dbReference type="Proteomes" id="UP000298602">
    <property type="component" value="Chromosome"/>
</dbReference>
<protein>
    <submittedName>
        <fullName evidence="8">NAD(P)H-dependent oxidoreductase subunit E</fullName>
    </submittedName>
</protein>
<dbReference type="CDD" id="cd03064">
    <property type="entry name" value="TRX_Fd_NuoE"/>
    <property type="match status" value="1"/>
</dbReference>
<dbReference type="GO" id="GO:0016491">
    <property type="term" value="F:oxidoreductase activity"/>
    <property type="evidence" value="ECO:0007669"/>
    <property type="project" value="InterPro"/>
</dbReference>
<evidence type="ECO:0000313" key="9">
    <source>
        <dbReference type="Proteomes" id="UP000298602"/>
    </source>
</evidence>
<dbReference type="KEGG" id="dax:FDQ92_04255"/>
<comment type="cofactor">
    <cofactor evidence="6">
        <name>[2Fe-2S] cluster</name>
        <dbReference type="ChEBI" id="CHEBI:190135"/>
    </cofactor>
</comment>
<dbReference type="InterPro" id="IPR041921">
    <property type="entry name" value="NuoE_N"/>
</dbReference>
<feature type="binding site" evidence="7">
    <location>
        <position position="119"/>
    </location>
    <ligand>
        <name>[2Fe-2S] cluster</name>
        <dbReference type="ChEBI" id="CHEBI:190135"/>
    </ligand>
</feature>